<dbReference type="GO" id="GO:0016020">
    <property type="term" value="C:membrane"/>
    <property type="evidence" value="ECO:0007669"/>
    <property type="project" value="UniProtKB-SubCell"/>
</dbReference>
<dbReference type="InterPro" id="IPR010559">
    <property type="entry name" value="Sig_transdc_His_kin_internal"/>
</dbReference>
<evidence type="ECO:0000313" key="6">
    <source>
        <dbReference type="EMBL" id="OEG17601.1"/>
    </source>
</evidence>
<sequence length="577" mass="65821">MRKRPPLAIYKKTLLNRLLKNYALILVSLILVGMVSIGLNTYWQSMGRGETTTQEAVDMINQSINDKNLQGKTILNGLTDNQDKINSLNSYMDSSISDYLDYSYDQQLKTGNYLFLPSQVKNFYTMYDNIESIIIVLNNYDGYYLSTAENKSGKKDAGTPSLDNTFYLSYPIINPVTSEVLGSFYLAFSKQDIIDSLIHLTTFNGLSAYVFSNTGYPLLAYTEITDKSDQQLIQQQMKKTSALPIQSLTENNLLAHLETPSGFNILVTISKETIIKTVLLDLRILMLGGGVLILILLYLLYHTFTKYSQQVDIIMDSMALVTQGDVNTRIDEQATQFELKELSKGINTMLDNIEQYISDIYKLEIKQQDAHMRALQSQISPHFLYNTLEYIRMYALSEGSEELADVVYAFSTLLRNNTDQAKTTTLEKELSFCEKYVYLYQMRYPDRVAYHFEIDDALKTLVLPKFSIQPLIENYFVHGIDFSRNDNAISVKAQLIGARVEIMIRDNGKGISAQKLAVIQSKLNQQEIELHDSIGLQNVNERLRAYFSPTFLMQIKSNEVNGLTIILSFEKEQKNEL</sequence>
<dbReference type="InterPro" id="IPR003660">
    <property type="entry name" value="HAMP_dom"/>
</dbReference>
<comment type="subcellular location">
    <subcellularLocation>
        <location evidence="1">Membrane</location>
    </subcellularLocation>
</comment>
<dbReference type="InterPro" id="IPR051552">
    <property type="entry name" value="HptR"/>
</dbReference>
<dbReference type="EMBL" id="MIJY01000011">
    <property type="protein sequence ID" value="OEG17601.1"/>
    <property type="molecule type" value="Genomic_DNA"/>
</dbReference>
<organism evidence="6 7">
    <name type="scientific">Enterococcus termitis</name>
    <dbReference type="NCBI Taxonomy" id="332950"/>
    <lineage>
        <taxon>Bacteria</taxon>
        <taxon>Bacillati</taxon>
        <taxon>Bacillota</taxon>
        <taxon>Bacilli</taxon>
        <taxon>Lactobacillales</taxon>
        <taxon>Enterococcaceae</taxon>
        <taxon>Enterococcus</taxon>
    </lineage>
</organism>
<gene>
    <name evidence="6" type="ORF">BCR25_17985</name>
</gene>
<dbReference type="PROSITE" id="PS50885">
    <property type="entry name" value="HAMP"/>
    <property type="match status" value="1"/>
</dbReference>
<comment type="caution">
    <text evidence="6">The sequence shown here is derived from an EMBL/GenBank/DDBJ whole genome shotgun (WGS) entry which is preliminary data.</text>
</comment>
<evidence type="ECO:0000259" key="5">
    <source>
        <dbReference type="PROSITE" id="PS50885"/>
    </source>
</evidence>
<evidence type="ECO:0000256" key="2">
    <source>
        <dbReference type="ARBA" id="ARBA00022553"/>
    </source>
</evidence>
<dbReference type="Gene3D" id="6.10.340.10">
    <property type="match status" value="1"/>
</dbReference>
<keyword evidence="2" id="KW-0597">Phosphoprotein</keyword>
<dbReference type="AlphaFoldDB" id="A0A1E5GXZ9"/>
<feature type="transmembrane region" description="Helical" evidence="4">
    <location>
        <begin position="282"/>
        <end position="301"/>
    </location>
</feature>
<keyword evidence="6" id="KW-0547">Nucleotide-binding</keyword>
<keyword evidence="7" id="KW-1185">Reference proteome</keyword>
<dbReference type="PANTHER" id="PTHR42713">
    <property type="entry name" value="HISTIDINE KINASE-RELATED"/>
    <property type="match status" value="1"/>
</dbReference>
<feature type="domain" description="HAMP" evidence="5">
    <location>
        <begin position="305"/>
        <end position="358"/>
    </location>
</feature>
<dbReference type="PANTHER" id="PTHR42713:SF2">
    <property type="entry name" value="TWO-COMPONENT SENSOR KINASE YESM"/>
    <property type="match status" value="1"/>
</dbReference>
<dbReference type="InterPro" id="IPR036890">
    <property type="entry name" value="HATPase_C_sf"/>
</dbReference>
<dbReference type="GO" id="GO:0000155">
    <property type="term" value="F:phosphorelay sensor kinase activity"/>
    <property type="evidence" value="ECO:0007669"/>
    <property type="project" value="InterPro"/>
</dbReference>
<keyword evidence="4" id="KW-1133">Transmembrane helix</keyword>
<evidence type="ECO:0000256" key="4">
    <source>
        <dbReference type="SAM" id="Phobius"/>
    </source>
</evidence>
<dbReference type="OrthoDB" id="9776552at2"/>
<keyword evidence="4" id="KW-0812">Transmembrane</keyword>
<dbReference type="Proteomes" id="UP000095094">
    <property type="component" value="Unassembled WGS sequence"/>
</dbReference>
<dbReference type="Gene3D" id="3.30.565.10">
    <property type="entry name" value="Histidine kinase-like ATPase, C-terminal domain"/>
    <property type="match status" value="1"/>
</dbReference>
<dbReference type="GO" id="GO:0005524">
    <property type="term" value="F:ATP binding"/>
    <property type="evidence" value="ECO:0007669"/>
    <property type="project" value="UniProtKB-KW"/>
</dbReference>
<dbReference type="SUPFAM" id="SSF55874">
    <property type="entry name" value="ATPase domain of HSP90 chaperone/DNA topoisomerase II/histidine kinase"/>
    <property type="match status" value="1"/>
</dbReference>
<evidence type="ECO:0000256" key="3">
    <source>
        <dbReference type="ARBA" id="ARBA00022679"/>
    </source>
</evidence>
<keyword evidence="6" id="KW-0067">ATP-binding</keyword>
<keyword evidence="3" id="KW-0808">Transferase</keyword>
<reference evidence="7" key="1">
    <citation type="submission" date="2016-09" db="EMBL/GenBank/DDBJ databases">
        <authorList>
            <person name="Gulvik C.A."/>
        </authorList>
    </citation>
    <scope>NUCLEOTIDE SEQUENCE [LARGE SCALE GENOMIC DNA]</scope>
    <source>
        <strain evidence="7">LMG 8895</strain>
    </source>
</reference>
<feature type="transmembrane region" description="Helical" evidence="4">
    <location>
        <begin position="21"/>
        <end position="43"/>
    </location>
</feature>
<keyword evidence="4" id="KW-0472">Membrane</keyword>
<name>A0A1E5GXZ9_9ENTE</name>
<accession>A0A1E5GXZ9</accession>
<evidence type="ECO:0000256" key="1">
    <source>
        <dbReference type="ARBA" id="ARBA00004370"/>
    </source>
</evidence>
<dbReference type="RefSeq" id="WP_069662938.1">
    <property type="nucleotide sequence ID" value="NZ_JBHUJJ010000001.1"/>
</dbReference>
<proteinExistence type="predicted"/>
<protein>
    <submittedName>
        <fullName evidence="6">ATP-binding protein</fullName>
    </submittedName>
</protein>
<dbReference type="Pfam" id="PF06580">
    <property type="entry name" value="His_kinase"/>
    <property type="match status" value="1"/>
</dbReference>
<evidence type="ECO:0000313" key="7">
    <source>
        <dbReference type="Proteomes" id="UP000095094"/>
    </source>
</evidence>